<dbReference type="Proteomes" id="UP000284751">
    <property type="component" value="Unassembled WGS sequence"/>
</dbReference>
<dbReference type="GO" id="GO:0046872">
    <property type="term" value="F:metal ion binding"/>
    <property type="evidence" value="ECO:0007669"/>
    <property type="project" value="UniProtKB-KW"/>
</dbReference>
<dbReference type="EC" id="2.5.1.72" evidence="3 10"/>
<evidence type="ECO:0000256" key="9">
    <source>
        <dbReference type="ARBA" id="ARBA00023014"/>
    </source>
</evidence>
<dbReference type="Gene3D" id="3.40.50.10800">
    <property type="entry name" value="NadA-like"/>
    <property type="match status" value="3"/>
</dbReference>
<name>A0A412AUQ0_9FIRM</name>
<dbReference type="GO" id="GO:0034628">
    <property type="term" value="P:'de novo' NAD+ biosynthetic process from L-aspartate"/>
    <property type="evidence" value="ECO:0007669"/>
    <property type="project" value="TreeGrafter"/>
</dbReference>
<protein>
    <recommendedName>
        <fullName evidence="3 10">Quinolinate synthase</fullName>
        <ecNumber evidence="3 10">2.5.1.72</ecNumber>
    </recommendedName>
</protein>
<dbReference type="SUPFAM" id="SSF142754">
    <property type="entry name" value="NadA-like"/>
    <property type="match status" value="1"/>
</dbReference>
<keyword evidence="7" id="KW-0479">Metal-binding</keyword>
<organism evidence="11 12">
    <name type="scientific">[Clostridium] leptum</name>
    <dbReference type="NCBI Taxonomy" id="1535"/>
    <lineage>
        <taxon>Bacteria</taxon>
        <taxon>Bacillati</taxon>
        <taxon>Bacillota</taxon>
        <taxon>Clostridia</taxon>
        <taxon>Eubacteriales</taxon>
        <taxon>Oscillospiraceae</taxon>
        <taxon>Oscillospiraceae incertae sedis</taxon>
    </lineage>
</organism>
<comment type="pathway">
    <text evidence="2">Cofactor biosynthesis; NAD(+) biosynthesis; quinolinate from iminoaspartate: step 1/1.</text>
</comment>
<keyword evidence="5" id="KW-0662">Pyridine nucleotide biosynthesis</keyword>
<evidence type="ECO:0000256" key="1">
    <source>
        <dbReference type="ARBA" id="ARBA00001966"/>
    </source>
</evidence>
<dbReference type="InterPro" id="IPR003473">
    <property type="entry name" value="NadA"/>
</dbReference>
<keyword evidence="8" id="KW-0408">Iron</keyword>
<keyword evidence="9" id="KW-0411">Iron-sulfur</keyword>
<gene>
    <name evidence="11" type="ORF">DWY99_12865</name>
</gene>
<accession>A0A412AUQ0</accession>
<proteinExistence type="predicted"/>
<dbReference type="UniPathway" id="UPA00253">
    <property type="reaction ID" value="UER00327"/>
</dbReference>
<dbReference type="PANTHER" id="PTHR30573:SF0">
    <property type="entry name" value="QUINOLINATE SYNTHASE, CHLOROPLASTIC"/>
    <property type="match status" value="1"/>
</dbReference>
<evidence type="ECO:0000256" key="10">
    <source>
        <dbReference type="NCBIfam" id="TIGR00550"/>
    </source>
</evidence>
<evidence type="ECO:0000313" key="11">
    <source>
        <dbReference type="EMBL" id="RGQ35214.1"/>
    </source>
</evidence>
<evidence type="ECO:0000256" key="3">
    <source>
        <dbReference type="ARBA" id="ARBA00012669"/>
    </source>
</evidence>
<evidence type="ECO:0000256" key="8">
    <source>
        <dbReference type="ARBA" id="ARBA00023004"/>
    </source>
</evidence>
<evidence type="ECO:0000256" key="4">
    <source>
        <dbReference type="ARBA" id="ARBA00022485"/>
    </source>
</evidence>
<dbReference type="PANTHER" id="PTHR30573">
    <property type="entry name" value="QUINOLINATE SYNTHETASE A"/>
    <property type="match status" value="1"/>
</dbReference>
<evidence type="ECO:0000256" key="7">
    <source>
        <dbReference type="ARBA" id="ARBA00022723"/>
    </source>
</evidence>
<reference evidence="11 12" key="1">
    <citation type="submission" date="2018-08" db="EMBL/GenBank/DDBJ databases">
        <title>A genome reference for cultivated species of the human gut microbiota.</title>
        <authorList>
            <person name="Zou Y."/>
            <person name="Xue W."/>
            <person name="Luo G."/>
        </authorList>
    </citation>
    <scope>NUCLEOTIDE SEQUENCE [LARGE SCALE GENOMIC DNA]</scope>
    <source>
        <strain evidence="11 12">AF28-26</strain>
    </source>
</reference>
<comment type="cofactor">
    <cofactor evidence="1">
        <name>[4Fe-4S] cluster</name>
        <dbReference type="ChEBI" id="CHEBI:49883"/>
    </cofactor>
</comment>
<sequence>MLPNDQALINEILREKKKNNTLILAHTYQSPEVLAVADLTGDSFALAKAAESLEAPRALLCGVRFMAETLKILSPEKEVVLSHPDAGCPMAEQINPKEVEAYRKAHPDHGICAYVNTTAELKALADVCVTSSSAVPIVRKLPYQDILFLPDKNLGSFVADAVPEKNIHLMNGYCPVHNEITAQDILSIKAAHPGAKVAIHPECPREAVALADMIGSTKDIISYVNTRDDDIILATERGVYDNLILEFPDRKLYQLCPQKMTCADMKKTNLQQVYDALTGKGGEVITLDESLRLRALGSIASMLRYGN</sequence>
<evidence type="ECO:0000256" key="2">
    <source>
        <dbReference type="ARBA" id="ARBA00005065"/>
    </source>
</evidence>
<dbReference type="AlphaFoldDB" id="A0A412AUQ0"/>
<dbReference type="Pfam" id="PF02445">
    <property type="entry name" value="NadA"/>
    <property type="match status" value="1"/>
</dbReference>
<keyword evidence="6" id="KW-0808">Transferase</keyword>
<dbReference type="InterPro" id="IPR036094">
    <property type="entry name" value="NadA_sf"/>
</dbReference>
<dbReference type="EMBL" id="QRTC01000070">
    <property type="protein sequence ID" value="RGQ35214.1"/>
    <property type="molecule type" value="Genomic_DNA"/>
</dbReference>
<dbReference type="NCBIfam" id="NF006878">
    <property type="entry name" value="PRK09375.1-2"/>
    <property type="match status" value="1"/>
</dbReference>
<dbReference type="GO" id="GO:0008987">
    <property type="term" value="F:quinolinate synthetase A activity"/>
    <property type="evidence" value="ECO:0007669"/>
    <property type="project" value="UniProtKB-UniRule"/>
</dbReference>
<evidence type="ECO:0000256" key="5">
    <source>
        <dbReference type="ARBA" id="ARBA00022642"/>
    </source>
</evidence>
<dbReference type="GO" id="GO:0051539">
    <property type="term" value="F:4 iron, 4 sulfur cluster binding"/>
    <property type="evidence" value="ECO:0007669"/>
    <property type="project" value="UniProtKB-KW"/>
</dbReference>
<evidence type="ECO:0000256" key="6">
    <source>
        <dbReference type="ARBA" id="ARBA00022679"/>
    </source>
</evidence>
<evidence type="ECO:0000313" key="12">
    <source>
        <dbReference type="Proteomes" id="UP000284751"/>
    </source>
</evidence>
<comment type="caution">
    <text evidence="11">The sequence shown here is derived from an EMBL/GenBank/DDBJ whole genome shotgun (WGS) entry which is preliminary data.</text>
</comment>
<keyword evidence="4" id="KW-0004">4Fe-4S</keyword>
<dbReference type="NCBIfam" id="TIGR00550">
    <property type="entry name" value="nadA"/>
    <property type="match status" value="1"/>
</dbReference>